<keyword evidence="1" id="KW-1133">Transmembrane helix</keyword>
<feature type="transmembrane region" description="Helical" evidence="1">
    <location>
        <begin position="122"/>
        <end position="139"/>
    </location>
</feature>
<feature type="transmembrane region" description="Helical" evidence="1">
    <location>
        <begin position="88"/>
        <end position="110"/>
    </location>
</feature>
<evidence type="ECO:0000313" key="3">
    <source>
        <dbReference type="Proteomes" id="UP000442105"/>
    </source>
</evidence>
<dbReference type="AlphaFoldDB" id="A0AA90UI42"/>
<evidence type="ECO:0000256" key="1">
    <source>
        <dbReference type="SAM" id="Phobius"/>
    </source>
</evidence>
<protein>
    <submittedName>
        <fullName evidence="2">Uncharacterized protein</fullName>
    </submittedName>
</protein>
<dbReference type="EMBL" id="VZCW01000369">
    <property type="protein sequence ID" value="MQN13991.1"/>
    <property type="molecule type" value="Genomic_DNA"/>
</dbReference>
<keyword evidence="1" id="KW-0812">Transmembrane</keyword>
<evidence type="ECO:0000313" key="2">
    <source>
        <dbReference type="EMBL" id="MQN13991.1"/>
    </source>
</evidence>
<reference evidence="3" key="1">
    <citation type="submission" date="2019-09" db="EMBL/GenBank/DDBJ databases">
        <title>Distinct polysaccharide growth profiles of human intestinal Prevotella copri isolates.</title>
        <authorList>
            <person name="Fehlner-Peach H."/>
            <person name="Magnabosco C."/>
            <person name="Raghavan V."/>
            <person name="Scher J.U."/>
            <person name="Tett A."/>
            <person name="Cox L.M."/>
            <person name="Gottsegen C."/>
            <person name="Watters A."/>
            <person name="Wiltshire- Gordon J.D."/>
            <person name="Segata N."/>
            <person name="Bonneau R."/>
            <person name="Littman D.R."/>
        </authorList>
    </citation>
    <scope>NUCLEOTIDE SEQUENCE [LARGE SCALE GENOMIC DNA]</scope>
    <source>
        <strain evidence="3">iAQ1179</strain>
    </source>
</reference>
<dbReference type="Proteomes" id="UP000442105">
    <property type="component" value="Unassembled WGS sequence"/>
</dbReference>
<feature type="transmembrane region" description="Helical" evidence="1">
    <location>
        <begin position="26"/>
        <end position="46"/>
    </location>
</feature>
<accession>A0AA90UI42</accession>
<sequence>MSIELLLRNLANWILETVDTDNIESFAIAIFGIGVTVFTVLFSFIGSKYDIIKELRDKISNGVASIEEQAQYKIAIRYVSRQRNINKYSIAVCIFSFLLFIMCKVKTLFFLGNRIFQGALDVLYILLILLVVSMVVLVLKDYRRQIKQ</sequence>
<dbReference type="RefSeq" id="WP_153129392.1">
    <property type="nucleotide sequence ID" value="NZ_VZCW01000369.1"/>
</dbReference>
<proteinExistence type="predicted"/>
<gene>
    <name evidence="2" type="ORF">F7D95_14590</name>
</gene>
<organism evidence="2 3">
    <name type="scientific">Segatella copri</name>
    <dbReference type="NCBI Taxonomy" id="165179"/>
    <lineage>
        <taxon>Bacteria</taxon>
        <taxon>Pseudomonadati</taxon>
        <taxon>Bacteroidota</taxon>
        <taxon>Bacteroidia</taxon>
        <taxon>Bacteroidales</taxon>
        <taxon>Prevotellaceae</taxon>
        <taxon>Segatella</taxon>
    </lineage>
</organism>
<name>A0AA90UI42_9BACT</name>
<keyword evidence="1" id="KW-0472">Membrane</keyword>
<comment type="caution">
    <text evidence="2">The sequence shown here is derived from an EMBL/GenBank/DDBJ whole genome shotgun (WGS) entry which is preliminary data.</text>
</comment>